<dbReference type="GO" id="GO:0046306">
    <property type="term" value="P:alkanesulfonate catabolic process"/>
    <property type="evidence" value="ECO:0007669"/>
    <property type="project" value="TreeGrafter"/>
</dbReference>
<dbReference type="InterPro" id="IPR019921">
    <property type="entry name" value="Lucif-like_OxRdtase_Rv2161c"/>
</dbReference>
<dbReference type="EMBL" id="AP022612">
    <property type="protein sequence ID" value="BBZ31748.1"/>
    <property type="molecule type" value="Genomic_DNA"/>
</dbReference>
<dbReference type="PANTHER" id="PTHR42847">
    <property type="entry name" value="ALKANESULFONATE MONOOXYGENASE"/>
    <property type="match status" value="1"/>
</dbReference>
<sequence length="279" mass="31225">MQFWSGTAFLPTRDLLGIAPLLDEAGFTGMFTSDHLIYPRQLNTPYPLTGDKPPWPPETEWPDSWVTIGALAAVTTRLRFSNAVYIVGARPLVEVAKQVATAATLSDGRVELAIGTGWMREEFELLGQDFDNRGPRTTEMIHALRALWKGGWVSWQGEYYSVPEMMIEPHPPAPVHILCGGDSDVALRRAAEHCDGWVGLAYKWDDAVSVVERLQKFRTQIGRGEEPFEIVLSLLHAPSVDLYRRAEDIGITGVMCAPWRGDRYREGIEKFAEDILAKV</sequence>
<dbReference type="RefSeq" id="WP_085150183.1">
    <property type="nucleotide sequence ID" value="NZ_AP022612.1"/>
</dbReference>
<dbReference type="OrthoDB" id="9781803at2"/>
<proteinExistence type="predicted"/>
<dbReference type="Gene3D" id="3.20.20.30">
    <property type="entry name" value="Luciferase-like domain"/>
    <property type="match status" value="1"/>
</dbReference>
<dbReference type="NCBIfam" id="TIGR03619">
    <property type="entry name" value="F420_Rv2161c"/>
    <property type="match status" value="1"/>
</dbReference>
<dbReference type="PANTHER" id="PTHR42847:SF4">
    <property type="entry name" value="ALKANESULFONATE MONOOXYGENASE-RELATED"/>
    <property type="match status" value="1"/>
</dbReference>
<keyword evidence="3" id="KW-1185">Reference proteome</keyword>
<gene>
    <name evidence="2" type="ORF">MCNF_03530</name>
</gene>
<dbReference type="InterPro" id="IPR011251">
    <property type="entry name" value="Luciferase-like_dom"/>
</dbReference>
<dbReference type="AlphaFoldDB" id="A0A7I7XR86"/>
<dbReference type="GO" id="GO:0008726">
    <property type="term" value="F:alkanesulfonate monooxygenase activity"/>
    <property type="evidence" value="ECO:0007669"/>
    <property type="project" value="TreeGrafter"/>
</dbReference>
<dbReference type="InterPro" id="IPR036661">
    <property type="entry name" value="Luciferase-like_sf"/>
</dbReference>
<dbReference type="InterPro" id="IPR050172">
    <property type="entry name" value="SsuD_RutA_monooxygenase"/>
</dbReference>
<feature type="domain" description="Luciferase-like" evidence="1">
    <location>
        <begin position="12"/>
        <end position="234"/>
    </location>
</feature>
<evidence type="ECO:0000313" key="2">
    <source>
        <dbReference type="EMBL" id="BBZ31748.1"/>
    </source>
</evidence>
<organism evidence="2 3">
    <name type="scientific">Mycolicibacterium confluentis</name>
    <dbReference type="NCBI Taxonomy" id="28047"/>
    <lineage>
        <taxon>Bacteria</taxon>
        <taxon>Bacillati</taxon>
        <taxon>Actinomycetota</taxon>
        <taxon>Actinomycetes</taxon>
        <taxon>Mycobacteriales</taxon>
        <taxon>Mycobacteriaceae</taxon>
        <taxon>Mycolicibacterium</taxon>
    </lineage>
</organism>
<dbReference type="Proteomes" id="UP000466931">
    <property type="component" value="Chromosome"/>
</dbReference>
<accession>A0A7I7XR86</accession>
<name>A0A7I7XR86_9MYCO</name>
<dbReference type="Pfam" id="PF00296">
    <property type="entry name" value="Bac_luciferase"/>
    <property type="match status" value="1"/>
</dbReference>
<evidence type="ECO:0000313" key="3">
    <source>
        <dbReference type="Proteomes" id="UP000466931"/>
    </source>
</evidence>
<evidence type="ECO:0000259" key="1">
    <source>
        <dbReference type="Pfam" id="PF00296"/>
    </source>
</evidence>
<reference evidence="2" key="2">
    <citation type="submission" date="2020-02" db="EMBL/GenBank/DDBJ databases">
        <authorList>
            <person name="Matsumoto Y."/>
            <person name="Motooka D."/>
            <person name="Nakamura S."/>
        </authorList>
    </citation>
    <scope>NUCLEOTIDE SEQUENCE</scope>
    <source>
        <strain evidence="2">JCM 13671</strain>
    </source>
</reference>
<dbReference type="SUPFAM" id="SSF51679">
    <property type="entry name" value="Bacterial luciferase-like"/>
    <property type="match status" value="1"/>
</dbReference>
<reference evidence="2" key="1">
    <citation type="journal article" date="2019" name="Emerg. Microbes Infect.">
        <title>Comprehensive subspecies identification of 175 nontuberculous mycobacteria species based on 7547 genomic profiles.</title>
        <authorList>
            <person name="Matsumoto Y."/>
            <person name="Kinjo T."/>
            <person name="Motooka D."/>
            <person name="Nabeya D."/>
            <person name="Jung N."/>
            <person name="Uechi K."/>
            <person name="Horii T."/>
            <person name="Iida T."/>
            <person name="Fujita J."/>
            <person name="Nakamura S."/>
        </authorList>
    </citation>
    <scope>NUCLEOTIDE SEQUENCE [LARGE SCALE GENOMIC DNA]</scope>
    <source>
        <strain evidence="2">JCM 13671</strain>
    </source>
</reference>
<protein>
    <recommendedName>
        <fullName evidence="1">Luciferase-like domain-containing protein</fullName>
    </recommendedName>
</protein>